<dbReference type="InterPro" id="IPR005215">
    <property type="entry name" value="Trig_fac"/>
</dbReference>
<dbReference type="InterPro" id="IPR001179">
    <property type="entry name" value="PPIase_FKBP_dom"/>
</dbReference>
<keyword evidence="12" id="KW-0963">Cytoplasm</keyword>
<evidence type="ECO:0000256" key="1">
    <source>
        <dbReference type="ARBA" id="ARBA00000971"/>
    </source>
</evidence>
<dbReference type="PANTHER" id="PTHR30560">
    <property type="entry name" value="TRIGGER FACTOR CHAPERONE AND PEPTIDYL-PROLYL CIS/TRANS ISOMERASE"/>
    <property type="match status" value="1"/>
</dbReference>
<protein>
    <recommendedName>
        <fullName evidence="4 12">Trigger factor</fullName>
        <shortName evidence="12">TF</shortName>
        <ecNumber evidence="3 12">5.2.1.8</ecNumber>
    </recommendedName>
    <alternativeName>
        <fullName evidence="11 12">PPIase</fullName>
    </alternativeName>
</protein>
<evidence type="ECO:0000256" key="11">
    <source>
        <dbReference type="ARBA" id="ARBA00029986"/>
    </source>
</evidence>
<evidence type="ECO:0000256" key="7">
    <source>
        <dbReference type="ARBA" id="ARBA00023186"/>
    </source>
</evidence>
<dbReference type="GO" id="GO:0051301">
    <property type="term" value="P:cell division"/>
    <property type="evidence" value="ECO:0007669"/>
    <property type="project" value="UniProtKB-KW"/>
</dbReference>
<evidence type="ECO:0000256" key="3">
    <source>
        <dbReference type="ARBA" id="ARBA00013194"/>
    </source>
</evidence>
<comment type="similarity">
    <text evidence="2 12 14">Belongs to the FKBP-type PPIase family. Tig subfamily.</text>
</comment>
<keyword evidence="9 12" id="KW-0131">Cell cycle</keyword>
<organism evidence="18 19">
    <name type="scientific">Candidatus Paralactobacillus gallistercoris</name>
    <dbReference type="NCBI Taxonomy" id="2838724"/>
    <lineage>
        <taxon>Bacteria</taxon>
        <taxon>Bacillati</taxon>
        <taxon>Bacillota</taxon>
        <taxon>Bacilli</taxon>
        <taxon>Lactobacillales</taxon>
        <taxon>Lactobacillaceae</taxon>
        <taxon>Lactobacillus</taxon>
    </lineage>
</organism>
<gene>
    <name evidence="12 18" type="primary">tig</name>
    <name evidence="18" type="ORF">H9901_00780</name>
</gene>
<dbReference type="InterPro" id="IPR027304">
    <property type="entry name" value="Trigger_fact/SurA_dom_sf"/>
</dbReference>
<evidence type="ECO:0000256" key="5">
    <source>
        <dbReference type="ARBA" id="ARBA00022618"/>
    </source>
</evidence>
<evidence type="ECO:0000256" key="8">
    <source>
        <dbReference type="ARBA" id="ARBA00023235"/>
    </source>
</evidence>
<dbReference type="EC" id="5.2.1.8" evidence="3 12"/>
<comment type="domain">
    <text evidence="12">Consists of 3 domains; the N-terminus binds the ribosome, the middle domain has PPIase activity, while the C-terminus has intrinsic chaperone activity on its own.</text>
</comment>
<comment type="subcellular location">
    <subcellularLocation>
        <location evidence="12">Cytoplasm</location>
    </subcellularLocation>
    <text evidence="12">About half TF is bound to the ribosome near the polypeptide exit tunnel while the other half is free in the cytoplasm.</text>
</comment>
<dbReference type="SUPFAM" id="SSF109998">
    <property type="entry name" value="Triger factor/SurA peptide-binding domain-like"/>
    <property type="match status" value="1"/>
</dbReference>
<comment type="function">
    <text evidence="10 12">Involved in protein export. Acts as a chaperone by maintaining the newly synthesized protein in an open conformation. Functions as a peptidyl-prolyl cis-trans isomerase.</text>
</comment>
<evidence type="ECO:0000256" key="16">
    <source>
        <dbReference type="SAM" id="MobiDB-lite"/>
    </source>
</evidence>
<evidence type="ECO:0000256" key="12">
    <source>
        <dbReference type="HAMAP-Rule" id="MF_00303"/>
    </source>
</evidence>
<evidence type="ECO:0000256" key="6">
    <source>
        <dbReference type="ARBA" id="ARBA00023110"/>
    </source>
</evidence>
<comment type="caution">
    <text evidence="18">The sequence shown here is derived from an EMBL/GenBank/DDBJ whole genome shotgun (WGS) entry which is preliminary data.</text>
</comment>
<evidence type="ECO:0000259" key="17">
    <source>
        <dbReference type="PROSITE" id="PS50059"/>
    </source>
</evidence>
<dbReference type="GO" id="GO:0043022">
    <property type="term" value="F:ribosome binding"/>
    <property type="evidence" value="ECO:0007669"/>
    <property type="project" value="TreeGrafter"/>
</dbReference>
<evidence type="ECO:0000256" key="10">
    <source>
        <dbReference type="ARBA" id="ARBA00024849"/>
    </source>
</evidence>
<keyword evidence="5 12" id="KW-0132">Cell division</keyword>
<dbReference type="FunFam" id="3.10.50.40:FF:000001">
    <property type="entry name" value="Trigger factor"/>
    <property type="match status" value="1"/>
</dbReference>
<evidence type="ECO:0000256" key="15">
    <source>
        <dbReference type="SAM" id="Coils"/>
    </source>
</evidence>
<dbReference type="EMBL" id="JAHLFS010000011">
    <property type="protein sequence ID" value="MBU3851236.1"/>
    <property type="molecule type" value="Genomic_DNA"/>
</dbReference>
<dbReference type="PIRSF" id="PIRSF003095">
    <property type="entry name" value="Trigger_factor"/>
    <property type="match status" value="1"/>
</dbReference>
<dbReference type="Proteomes" id="UP000777303">
    <property type="component" value="Unassembled WGS sequence"/>
</dbReference>
<comment type="catalytic activity">
    <reaction evidence="1 12 13">
        <text>[protein]-peptidylproline (omega=180) = [protein]-peptidylproline (omega=0)</text>
        <dbReference type="Rhea" id="RHEA:16237"/>
        <dbReference type="Rhea" id="RHEA-COMP:10747"/>
        <dbReference type="Rhea" id="RHEA-COMP:10748"/>
        <dbReference type="ChEBI" id="CHEBI:83833"/>
        <dbReference type="ChEBI" id="CHEBI:83834"/>
        <dbReference type="EC" id="5.2.1.8"/>
    </reaction>
</comment>
<dbReference type="Gene3D" id="3.30.70.1050">
    <property type="entry name" value="Trigger factor ribosome-binding domain"/>
    <property type="match status" value="1"/>
</dbReference>
<accession>A0A948X0E7</accession>
<dbReference type="Pfam" id="PF00254">
    <property type="entry name" value="FKBP_C"/>
    <property type="match status" value="1"/>
</dbReference>
<dbReference type="InterPro" id="IPR037041">
    <property type="entry name" value="Trigger_fac_C_sf"/>
</dbReference>
<proteinExistence type="inferred from homology"/>
<dbReference type="PANTHER" id="PTHR30560:SF3">
    <property type="entry name" value="TRIGGER FACTOR-LIKE PROTEIN TIG, CHLOROPLASTIC"/>
    <property type="match status" value="1"/>
</dbReference>
<name>A0A948X0E7_9LACO</name>
<dbReference type="InterPro" id="IPR046357">
    <property type="entry name" value="PPIase_dom_sf"/>
</dbReference>
<dbReference type="NCBIfam" id="TIGR00115">
    <property type="entry name" value="tig"/>
    <property type="match status" value="1"/>
</dbReference>
<dbReference type="GO" id="GO:0043335">
    <property type="term" value="P:protein unfolding"/>
    <property type="evidence" value="ECO:0007669"/>
    <property type="project" value="TreeGrafter"/>
</dbReference>
<evidence type="ECO:0000256" key="14">
    <source>
        <dbReference type="RuleBase" id="RU003914"/>
    </source>
</evidence>
<feature type="coiled-coil region" evidence="15">
    <location>
        <begin position="255"/>
        <end position="289"/>
    </location>
</feature>
<dbReference type="GO" id="GO:0015031">
    <property type="term" value="P:protein transport"/>
    <property type="evidence" value="ECO:0007669"/>
    <property type="project" value="UniProtKB-UniRule"/>
</dbReference>
<feature type="coiled-coil region" evidence="15">
    <location>
        <begin position="377"/>
        <end position="404"/>
    </location>
</feature>
<dbReference type="PROSITE" id="PS50059">
    <property type="entry name" value="FKBP_PPIASE"/>
    <property type="match status" value="1"/>
</dbReference>
<dbReference type="GO" id="GO:0005737">
    <property type="term" value="C:cytoplasm"/>
    <property type="evidence" value="ECO:0007669"/>
    <property type="project" value="UniProtKB-SubCell"/>
</dbReference>
<dbReference type="GO" id="GO:0051083">
    <property type="term" value="P:'de novo' cotranslational protein folding"/>
    <property type="evidence" value="ECO:0007669"/>
    <property type="project" value="TreeGrafter"/>
</dbReference>
<dbReference type="Pfam" id="PF05698">
    <property type="entry name" value="Trigger_C"/>
    <property type="match status" value="1"/>
</dbReference>
<dbReference type="HAMAP" id="MF_00303">
    <property type="entry name" value="Trigger_factor_Tig"/>
    <property type="match status" value="1"/>
</dbReference>
<feature type="region of interest" description="Disordered" evidence="16">
    <location>
        <begin position="424"/>
        <end position="444"/>
    </location>
</feature>
<evidence type="ECO:0000313" key="19">
    <source>
        <dbReference type="Proteomes" id="UP000777303"/>
    </source>
</evidence>
<evidence type="ECO:0000256" key="9">
    <source>
        <dbReference type="ARBA" id="ARBA00023306"/>
    </source>
</evidence>
<reference evidence="18" key="1">
    <citation type="journal article" date="2021" name="PeerJ">
        <title>Extensive microbial diversity within the chicken gut microbiome revealed by metagenomics and culture.</title>
        <authorList>
            <person name="Gilroy R."/>
            <person name="Ravi A."/>
            <person name="Getino M."/>
            <person name="Pursley I."/>
            <person name="Horton D.L."/>
            <person name="Alikhan N.F."/>
            <person name="Baker D."/>
            <person name="Gharbi K."/>
            <person name="Hall N."/>
            <person name="Watson M."/>
            <person name="Adriaenssens E.M."/>
            <person name="Foster-Nyarko E."/>
            <person name="Jarju S."/>
            <person name="Secka A."/>
            <person name="Antonio M."/>
            <person name="Oren A."/>
            <person name="Chaudhuri R.R."/>
            <person name="La Ragione R."/>
            <person name="Hildebrand F."/>
            <person name="Pallen M.J."/>
        </authorList>
    </citation>
    <scope>NUCLEOTIDE SEQUENCE</scope>
    <source>
        <strain evidence="18">F6-6636</strain>
    </source>
</reference>
<reference evidence="18" key="2">
    <citation type="submission" date="2021-04" db="EMBL/GenBank/DDBJ databases">
        <authorList>
            <person name="Gilroy R."/>
        </authorList>
    </citation>
    <scope>NUCLEOTIDE SEQUENCE</scope>
    <source>
        <strain evidence="18">F6-6636</strain>
    </source>
</reference>
<dbReference type="Gene3D" id="1.10.3120.10">
    <property type="entry name" value="Trigger factor, C-terminal domain"/>
    <property type="match status" value="1"/>
</dbReference>
<sequence length="444" mass="50234">MMAKWEKKDTNKGELTFEIAQEEIKKGLDRAFNRVRRNLNVPGFRKGKVTRQIFNRMYGEESLYEDTLNLLLPGAYDAAVAETKIEPVDQPEISIEKMEKNEPWEIKATVTVKPEVELGQYKNLTVPKQDRRVLVKDVNAELDKLRNEQAELVLKEDGKAKKGDTVTIDYAGSIDGKPFEGGKADNYSLELGSGSFIPGFEDQLIGHKAGDEVEVKVTFPEDYHAKDVAGKDAVFKVKIHEVREKQLPKLDDEFAKDVDEDVDTLDELKKKIKEELTKQKNEAADAAVEDAAIEEATNNATIKEIPQAMIDKEIQDEMNQYLGNIQRQGINPKLYFQITGTTEDDLRKHFAENAEQHVRTNLVLDAIVDAENIKPSQEEIDKEIKNLADEYKMKEAQVRAALSNDILSHDIAIRDAIKVITDSAKEEAKKSSKKTEDDKKDSDK</sequence>
<keyword evidence="6 12" id="KW-0697">Rotamase</keyword>
<dbReference type="SUPFAM" id="SSF102735">
    <property type="entry name" value="Trigger factor ribosome-binding domain"/>
    <property type="match status" value="1"/>
</dbReference>
<dbReference type="InterPro" id="IPR036611">
    <property type="entry name" value="Trigger_fac_ribosome-bd_sf"/>
</dbReference>
<dbReference type="Gene3D" id="3.10.50.40">
    <property type="match status" value="1"/>
</dbReference>
<evidence type="ECO:0000256" key="4">
    <source>
        <dbReference type="ARBA" id="ARBA00016902"/>
    </source>
</evidence>
<feature type="domain" description="PPIase FKBP-type" evidence="17">
    <location>
        <begin position="163"/>
        <end position="245"/>
    </location>
</feature>
<evidence type="ECO:0000313" key="18">
    <source>
        <dbReference type="EMBL" id="MBU3851236.1"/>
    </source>
</evidence>
<dbReference type="InterPro" id="IPR008881">
    <property type="entry name" value="Trigger_fac_ribosome-bd_bac"/>
</dbReference>
<evidence type="ECO:0000256" key="2">
    <source>
        <dbReference type="ARBA" id="ARBA00005464"/>
    </source>
</evidence>
<dbReference type="SUPFAM" id="SSF54534">
    <property type="entry name" value="FKBP-like"/>
    <property type="match status" value="1"/>
</dbReference>
<dbReference type="AlphaFoldDB" id="A0A948X0E7"/>
<keyword evidence="7 12" id="KW-0143">Chaperone</keyword>
<feature type="coiled-coil region" evidence="15">
    <location>
        <begin position="128"/>
        <end position="155"/>
    </location>
</feature>
<dbReference type="Pfam" id="PF05697">
    <property type="entry name" value="Trigger_N"/>
    <property type="match status" value="1"/>
</dbReference>
<dbReference type="InterPro" id="IPR008880">
    <property type="entry name" value="Trigger_fac_C"/>
</dbReference>
<dbReference type="GO" id="GO:0044183">
    <property type="term" value="F:protein folding chaperone"/>
    <property type="evidence" value="ECO:0007669"/>
    <property type="project" value="TreeGrafter"/>
</dbReference>
<dbReference type="GO" id="GO:0003755">
    <property type="term" value="F:peptidyl-prolyl cis-trans isomerase activity"/>
    <property type="evidence" value="ECO:0007669"/>
    <property type="project" value="UniProtKB-UniRule"/>
</dbReference>
<evidence type="ECO:0000256" key="13">
    <source>
        <dbReference type="PROSITE-ProRule" id="PRU00277"/>
    </source>
</evidence>
<keyword evidence="8 12" id="KW-0413">Isomerase</keyword>
<keyword evidence="15" id="KW-0175">Coiled coil</keyword>